<accession>A0ABY6D4K7</accession>
<name>A0ABY6D4K7_9BACT</name>
<dbReference type="EMBL" id="CP106735">
    <property type="protein sequence ID" value="UXX81071.1"/>
    <property type="molecule type" value="Genomic_DNA"/>
</dbReference>
<evidence type="ECO:0000313" key="1">
    <source>
        <dbReference type="EMBL" id="UXX81071.1"/>
    </source>
</evidence>
<dbReference type="Proteomes" id="UP001062165">
    <property type="component" value="Chromosome"/>
</dbReference>
<dbReference type="RefSeq" id="WP_263052800.1">
    <property type="nucleotide sequence ID" value="NZ_CP106735.1"/>
</dbReference>
<proteinExistence type="predicted"/>
<dbReference type="InterPro" id="IPR046508">
    <property type="entry name" value="DUF6686"/>
</dbReference>
<protein>
    <submittedName>
        <fullName evidence="1">Uncharacterized protein</fullName>
    </submittedName>
</protein>
<evidence type="ECO:0000313" key="2">
    <source>
        <dbReference type="Proteomes" id="UP001062165"/>
    </source>
</evidence>
<organism evidence="1 2">
    <name type="scientific">Reichenbachiella carrageenanivorans</name>
    <dbReference type="NCBI Taxonomy" id="2979869"/>
    <lineage>
        <taxon>Bacteria</taxon>
        <taxon>Pseudomonadati</taxon>
        <taxon>Bacteroidota</taxon>
        <taxon>Cytophagia</taxon>
        <taxon>Cytophagales</taxon>
        <taxon>Reichenbachiellaceae</taxon>
        <taxon>Reichenbachiella</taxon>
    </lineage>
</organism>
<sequence>MKNCKPHILSQGPYLSITNCACCKRVGVLYKNLLIGYTHKEFSTFVKNYSRIDFEAHAVYFPDDSTRIIIKTPHQDIQLNLDYQEFCELKNGLQESALLLDAYQLIK</sequence>
<reference evidence="1" key="1">
    <citation type="submission" date="2022-10" db="EMBL/GenBank/DDBJ databases">
        <title>Comparative genomics and taxonomic characterization of three novel marine species of genus Reichenbachiella exhibiting antioxidant and polysaccharide degradation activities.</title>
        <authorList>
            <person name="Muhammad N."/>
            <person name="Lee Y.-J."/>
            <person name="Ko J."/>
            <person name="Kim S.-G."/>
        </authorList>
    </citation>
    <scope>NUCLEOTIDE SEQUENCE</scope>
    <source>
        <strain evidence="1">Wsw4-B4</strain>
    </source>
</reference>
<keyword evidence="2" id="KW-1185">Reference proteome</keyword>
<dbReference type="Pfam" id="PF20391">
    <property type="entry name" value="DUF6686"/>
    <property type="match status" value="1"/>
</dbReference>
<gene>
    <name evidence="1" type="ORF">N7E81_08155</name>
</gene>